<keyword evidence="2" id="KW-1185">Reference proteome</keyword>
<dbReference type="PANTHER" id="PTHR47603">
    <property type="entry name" value="PPR CONTAINING-LIKE PROTEIN"/>
    <property type="match status" value="1"/>
</dbReference>
<comment type="caution">
    <text evidence="1">The sequence shown here is derived from an EMBL/GenBank/DDBJ whole genome shotgun (WGS) entry which is preliminary data.</text>
</comment>
<accession>A0A2P5F5A2</accession>
<name>A0A2P5F5A2_TREOI</name>
<dbReference type="InterPro" id="IPR011990">
    <property type="entry name" value="TPR-like_helical_dom_sf"/>
</dbReference>
<organism evidence="1 2">
    <name type="scientific">Trema orientale</name>
    <name type="common">Charcoal tree</name>
    <name type="synonym">Celtis orientalis</name>
    <dbReference type="NCBI Taxonomy" id="63057"/>
    <lineage>
        <taxon>Eukaryota</taxon>
        <taxon>Viridiplantae</taxon>
        <taxon>Streptophyta</taxon>
        <taxon>Embryophyta</taxon>
        <taxon>Tracheophyta</taxon>
        <taxon>Spermatophyta</taxon>
        <taxon>Magnoliopsida</taxon>
        <taxon>eudicotyledons</taxon>
        <taxon>Gunneridae</taxon>
        <taxon>Pentapetalae</taxon>
        <taxon>rosids</taxon>
        <taxon>fabids</taxon>
        <taxon>Rosales</taxon>
        <taxon>Cannabaceae</taxon>
        <taxon>Trema</taxon>
    </lineage>
</organism>
<dbReference type="OrthoDB" id="1878928at2759"/>
<dbReference type="STRING" id="63057.A0A2P5F5A2"/>
<dbReference type="Proteomes" id="UP000237000">
    <property type="component" value="Unassembled WGS sequence"/>
</dbReference>
<dbReference type="PANTHER" id="PTHR47603:SF1">
    <property type="entry name" value="PPR CONTAINING-LIKE PROTEIN"/>
    <property type="match status" value="1"/>
</dbReference>
<dbReference type="FunCoup" id="A0A2P5F5A2">
    <property type="interactions" value="1494"/>
</dbReference>
<reference evidence="2" key="1">
    <citation type="submission" date="2016-06" db="EMBL/GenBank/DDBJ databases">
        <title>Parallel loss of symbiosis genes in relatives of nitrogen-fixing non-legume Parasponia.</title>
        <authorList>
            <person name="Van Velzen R."/>
            <person name="Holmer R."/>
            <person name="Bu F."/>
            <person name="Rutten L."/>
            <person name="Van Zeijl A."/>
            <person name="Liu W."/>
            <person name="Santuari L."/>
            <person name="Cao Q."/>
            <person name="Sharma T."/>
            <person name="Shen D."/>
            <person name="Roswanjaya Y."/>
            <person name="Wardhani T."/>
            <person name="Kalhor M.S."/>
            <person name="Jansen J."/>
            <person name="Van den Hoogen J."/>
            <person name="Gungor B."/>
            <person name="Hartog M."/>
            <person name="Hontelez J."/>
            <person name="Verver J."/>
            <person name="Yang W.-C."/>
            <person name="Schijlen E."/>
            <person name="Repin R."/>
            <person name="Schilthuizen M."/>
            <person name="Schranz E."/>
            <person name="Heidstra R."/>
            <person name="Miyata K."/>
            <person name="Fedorova E."/>
            <person name="Kohlen W."/>
            <person name="Bisseling T."/>
            <person name="Smit S."/>
            <person name="Geurts R."/>
        </authorList>
    </citation>
    <scope>NUCLEOTIDE SEQUENCE [LARGE SCALE GENOMIC DNA]</scope>
    <source>
        <strain evidence="2">cv. RG33-2</strain>
    </source>
</reference>
<dbReference type="EMBL" id="JXTC01000061">
    <property type="protein sequence ID" value="PON92972.1"/>
    <property type="molecule type" value="Genomic_DNA"/>
</dbReference>
<feature type="non-terminal residue" evidence="1">
    <location>
        <position position="1"/>
    </location>
</feature>
<dbReference type="Gene3D" id="1.25.40.10">
    <property type="entry name" value="Tetratricopeptide repeat domain"/>
    <property type="match status" value="1"/>
</dbReference>
<dbReference type="AlphaFoldDB" id="A0A2P5F5A2"/>
<protein>
    <submittedName>
        <fullName evidence="1">Pentatricopeptide repeat-containing protein</fullName>
    </submittedName>
</protein>
<sequence length="300" mass="34333">RPRALGLMWGLRQTLTLPIGASAGVGTQFSAIYGLTAMSYLIRRLAGFGVRSRSGMGQAHISNLSTAISPASLEDHRSNIRPPGDCQEENSQDVRKFEISRHVSKKEKSEFLVKTLLDLRDRLDNKEAVYGALDAWVAWEQNFPIASLKRVLLALEKEEEWHKVVQVIKWMLSKGQGTTMGTYRQLIKALDMDNRADEAHAFWEKKIGIDLHSVPWQLCKSMISIYYRNNMLENLVKLFEGLEAYDRKPPEKSIVLRVANAYELLGRLKEKERVLEKYDYLFTEDGSPKKSRKAFSKKKK</sequence>
<evidence type="ECO:0000313" key="1">
    <source>
        <dbReference type="EMBL" id="PON92972.1"/>
    </source>
</evidence>
<proteinExistence type="predicted"/>
<gene>
    <name evidence="1" type="ORF">TorRG33x02_112510</name>
</gene>
<evidence type="ECO:0000313" key="2">
    <source>
        <dbReference type="Proteomes" id="UP000237000"/>
    </source>
</evidence>
<dbReference type="InParanoid" id="A0A2P5F5A2"/>